<keyword evidence="11" id="KW-1185">Reference proteome</keyword>
<feature type="region of interest" description="Disordered" evidence="7">
    <location>
        <begin position="426"/>
        <end position="451"/>
    </location>
</feature>
<keyword evidence="4 8" id="KW-0812">Transmembrane</keyword>
<evidence type="ECO:0000259" key="9">
    <source>
        <dbReference type="PROSITE" id="PS50850"/>
    </source>
</evidence>
<feature type="transmembrane region" description="Helical" evidence="8">
    <location>
        <begin position="368"/>
        <end position="392"/>
    </location>
</feature>
<dbReference type="PROSITE" id="PS50850">
    <property type="entry name" value="MFS"/>
    <property type="match status" value="1"/>
</dbReference>
<evidence type="ECO:0000256" key="7">
    <source>
        <dbReference type="SAM" id="MobiDB-lite"/>
    </source>
</evidence>
<feature type="transmembrane region" description="Helical" evidence="8">
    <location>
        <begin position="61"/>
        <end position="82"/>
    </location>
</feature>
<evidence type="ECO:0000256" key="4">
    <source>
        <dbReference type="ARBA" id="ARBA00022692"/>
    </source>
</evidence>
<evidence type="ECO:0000256" key="5">
    <source>
        <dbReference type="ARBA" id="ARBA00022989"/>
    </source>
</evidence>
<dbReference type="PANTHER" id="PTHR23517">
    <property type="entry name" value="RESISTANCE PROTEIN MDTM, PUTATIVE-RELATED-RELATED"/>
    <property type="match status" value="1"/>
</dbReference>
<comment type="subcellular location">
    <subcellularLocation>
        <location evidence="1">Cell membrane</location>
        <topology evidence="1">Multi-pass membrane protein</topology>
    </subcellularLocation>
</comment>
<feature type="transmembrane region" description="Helical" evidence="8">
    <location>
        <begin position="244"/>
        <end position="264"/>
    </location>
</feature>
<feature type="domain" description="Major facilitator superfamily (MFS) profile" evidence="9">
    <location>
        <begin position="28"/>
        <end position="422"/>
    </location>
</feature>
<feature type="transmembrane region" description="Helical" evidence="8">
    <location>
        <begin position="126"/>
        <end position="146"/>
    </location>
</feature>
<gene>
    <name evidence="10" type="ORF">ACFP4F_11485</name>
</gene>
<dbReference type="Gene3D" id="1.20.1250.20">
    <property type="entry name" value="MFS general substrate transporter like domains"/>
    <property type="match status" value="2"/>
</dbReference>
<evidence type="ECO:0000256" key="8">
    <source>
        <dbReference type="SAM" id="Phobius"/>
    </source>
</evidence>
<feature type="transmembrane region" description="Helical" evidence="8">
    <location>
        <begin position="331"/>
        <end position="356"/>
    </location>
</feature>
<protein>
    <submittedName>
        <fullName evidence="10">MFS transporter</fullName>
    </submittedName>
</protein>
<keyword evidence="5 8" id="KW-1133">Transmembrane helix</keyword>
<dbReference type="InterPro" id="IPR036259">
    <property type="entry name" value="MFS_trans_sf"/>
</dbReference>
<comment type="caution">
    <text evidence="10">The sequence shown here is derived from an EMBL/GenBank/DDBJ whole genome shotgun (WGS) entry which is preliminary data.</text>
</comment>
<feature type="transmembrane region" description="Helical" evidence="8">
    <location>
        <begin position="189"/>
        <end position="207"/>
    </location>
</feature>
<dbReference type="InterPro" id="IPR011701">
    <property type="entry name" value="MFS"/>
</dbReference>
<dbReference type="NCBIfam" id="TIGR00897">
    <property type="entry name" value="2A0118"/>
    <property type="match status" value="1"/>
</dbReference>
<evidence type="ECO:0000256" key="6">
    <source>
        <dbReference type="ARBA" id="ARBA00023136"/>
    </source>
</evidence>
<dbReference type="InterPro" id="IPR020846">
    <property type="entry name" value="MFS_dom"/>
</dbReference>
<evidence type="ECO:0000313" key="10">
    <source>
        <dbReference type="EMBL" id="MFC6063173.1"/>
    </source>
</evidence>
<feature type="transmembrane region" description="Helical" evidence="8">
    <location>
        <begin position="94"/>
        <end position="114"/>
    </location>
</feature>
<dbReference type="Pfam" id="PF07690">
    <property type="entry name" value="MFS_1"/>
    <property type="match status" value="1"/>
</dbReference>
<reference evidence="11" key="1">
    <citation type="journal article" date="2019" name="Int. J. Syst. Evol. Microbiol.">
        <title>The Global Catalogue of Microorganisms (GCM) 10K type strain sequencing project: providing services to taxonomists for standard genome sequencing and annotation.</title>
        <authorList>
            <consortium name="The Broad Institute Genomics Platform"/>
            <consortium name="The Broad Institute Genome Sequencing Center for Infectious Disease"/>
            <person name="Wu L."/>
            <person name="Ma J."/>
        </authorList>
    </citation>
    <scope>NUCLEOTIDE SEQUENCE [LARGE SCALE GENOMIC DNA]</scope>
    <source>
        <strain evidence="11">CGMCC 1.15180</strain>
    </source>
</reference>
<feature type="transmembrane region" description="Helical" evidence="8">
    <location>
        <begin position="398"/>
        <end position="417"/>
    </location>
</feature>
<dbReference type="EMBL" id="JBHSPX010000004">
    <property type="protein sequence ID" value="MFC6063173.1"/>
    <property type="molecule type" value="Genomic_DNA"/>
</dbReference>
<dbReference type="PANTHER" id="PTHR23517:SF13">
    <property type="entry name" value="MAJOR FACILITATOR SUPERFAMILY MFS_1"/>
    <property type="match status" value="1"/>
</dbReference>
<proteinExistence type="predicted"/>
<feature type="transmembrane region" description="Helical" evidence="8">
    <location>
        <begin position="276"/>
        <end position="294"/>
    </location>
</feature>
<feature type="compositionally biased region" description="Low complexity" evidence="7">
    <location>
        <begin position="438"/>
        <end position="451"/>
    </location>
</feature>
<feature type="transmembrane region" description="Helical" evidence="8">
    <location>
        <begin position="23"/>
        <end position="41"/>
    </location>
</feature>
<dbReference type="Proteomes" id="UP001596139">
    <property type="component" value="Unassembled WGS sequence"/>
</dbReference>
<name>A0ABW1MJ02_9ACTN</name>
<evidence type="ECO:0000256" key="2">
    <source>
        <dbReference type="ARBA" id="ARBA00022448"/>
    </source>
</evidence>
<accession>A0ABW1MJ02</accession>
<evidence type="ECO:0000313" key="11">
    <source>
        <dbReference type="Proteomes" id="UP001596139"/>
    </source>
</evidence>
<dbReference type="RefSeq" id="WP_051861536.1">
    <property type="nucleotide sequence ID" value="NZ_JBHSPX010000004.1"/>
</dbReference>
<sequence>MASTSPGPTGPPRTQRPAWTDRLGIPRGLAWGFLGVLVFMIGDGVESGYLSPYLVQEGLSAQRVAMLFTVYGVTASVAAWLSGALSDLWGPRRVMMAGFGAWVGFQVLMLAIAVPSMNYPLLLLSYGLRGIGYPLFAFGFLVWIAATAPEKRLGTAVGWFWFAFTGGLPTLGSLVASFLIPQIGAYRTLWFSLGLVVLGGLIALLLVRERTGFRRLAPAGERPLATLFGSLALLGRNPRIGMGAVVRMINTVPEFGFLVCLPAFFTQTVGLSLSQWLRLLSVMFAVNIVFNLVFGVLGDRIGWRRTVAWCGGAGCTVTSLLLYYVPTLLGGQYALCLLVAGLFGATLAGYVPLSALMPSLAPAHKGQAMAALNLGAGASTFVGPALVALFLGPLGVQGVIWIFAGLYALSGVLALFLRTPAEDRARRADGEPAPGPVPATTTAAPAASEGL</sequence>
<dbReference type="SUPFAM" id="SSF103473">
    <property type="entry name" value="MFS general substrate transporter"/>
    <property type="match status" value="1"/>
</dbReference>
<feature type="transmembrane region" description="Helical" evidence="8">
    <location>
        <begin position="158"/>
        <end position="183"/>
    </location>
</feature>
<keyword evidence="2" id="KW-0813">Transport</keyword>
<dbReference type="CDD" id="cd17337">
    <property type="entry name" value="MFS_CsbX"/>
    <property type="match status" value="1"/>
</dbReference>
<keyword evidence="3" id="KW-1003">Cell membrane</keyword>
<dbReference type="InterPro" id="IPR004748">
    <property type="entry name" value="Polyol_permease-like"/>
</dbReference>
<keyword evidence="6 8" id="KW-0472">Membrane</keyword>
<evidence type="ECO:0000256" key="3">
    <source>
        <dbReference type="ARBA" id="ARBA00022475"/>
    </source>
</evidence>
<dbReference type="InterPro" id="IPR050171">
    <property type="entry name" value="MFS_Transporters"/>
</dbReference>
<feature type="transmembrane region" description="Helical" evidence="8">
    <location>
        <begin position="306"/>
        <end position="325"/>
    </location>
</feature>
<evidence type="ECO:0000256" key="1">
    <source>
        <dbReference type="ARBA" id="ARBA00004651"/>
    </source>
</evidence>
<organism evidence="10 11">
    <name type="scientific">Streptomyces ochraceiscleroticus</name>
    <dbReference type="NCBI Taxonomy" id="47761"/>
    <lineage>
        <taxon>Bacteria</taxon>
        <taxon>Bacillati</taxon>
        <taxon>Actinomycetota</taxon>
        <taxon>Actinomycetes</taxon>
        <taxon>Kitasatosporales</taxon>
        <taxon>Streptomycetaceae</taxon>
        <taxon>Streptomyces</taxon>
    </lineage>
</organism>